<reference evidence="1" key="1">
    <citation type="submission" date="2014-07" db="EMBL/GenBank/DDBJ databases">
        <authorList>
            <person name="Martin A.A"/>
            <person name="De Silva N."/>
        </authorList>
    </citation>
    <scope>NUCLEOTIDE SEQUENCE</scope>
</reference>
<keyword evidence="1" id="KW-1185">Reference proteome</keyword>
<organism evidence="1 2">
    <name type="scientific">Strongyloides venezuelensis</name>
    <name type="common">Threadworm</name>
    <dbReference type="NCBI Taxonomy" id="75913"/>
    <lineage>
        <taxon>Eukaryota</taxon>
        <taxon>Metazoa</taxon>
        <taxon>Ecdysozoa</taxon>
        <taxon>Nematoda</taxon>
        <taxon>Chromadorea</taxon>
        <taxon>Rhabditida</taxon>
        <taxon>Tylenchina</taxon>
        <taxon>Panagrolaimomorpha</taxon>
        <taxon>Strongyloidoidea</taxon>
        <taxon>Strongyloididae</taxon>
        <taxon>Strongyloides</taxon>
    </lineage>
</organism>
<proteinExistence type="predicted"/>
<protein>
    <submittedName>
        <fullName evidence="2">Uncharacterized protein</fullName>
    </submittedName>
</protein>
<reference evidence="2" key="2">
    <citation type="submission" date="2015-08" db="UniProtKB">
        <authorList>
            <consortium name="WormBaseParasite"/>
        </authorList>
    </citation>
    <scope>IDENTIFICATION</scope>
</reference>
<accession>A0A0K0G5V7</accession>
<dbReference type="Proteomes" id="UP000035680">
    <property type="component" value="Unassembled WGS sequence"/>
</dbReference>
<name>A0A0K0G5V7_STRVS</name>
<dbReference type="WBParaSite" id="SVE_2013300.1">
    <property type="protein sequence ID" value="SVE_2013300.1"/>
    <property type="gene ID" value="SVE_2013300"/>
</dbReference>
<sequence>MVSIKQISLAIPKSAILTILSFPLVPPFRQFLHAISWKDKDGYKYPQKVMTCQLTLLTWQNSPITNWVFLCDLRNKIYCTYSLYTGVSTNNIFRKEDNGFSASVGKSIDPRIESKQKESNSMPSLATI</sequence>
<evidence type="ECO:0000313" key="1">
    <source>
        <dbReference type="Proteomes" id="UP000035680"/>
    </source>
</evidence>
<evidence type="ECO:0000313" key="2">
    <source>
        <dbReference type="WBParaSite" id="SVE_2013300.1"/>
    </source>
</evidence>
<dbReference type="AlphaFoldDB" id="A0A0K0G5V7"/>